<name>S7XVF4_SPRLO</name>
<comment type="caution">
    <text evidence="1">The sequence shown here is derived from an EMBL/GenBank/DDBJ whole genome shotgun (WGS) entry which is preliminary data.</text>
</comment>
<reference evidence="2" key="1">
    <citation type="journal article" date="2013" name="PLoS Genet.">
        <title>The genome of Spraguea lophii and the basis of host-microsporidian interactions.</title>
        <authorList>
            <person name="Campbell S.E."/>
            <person name="Williams T.A."/>
            <person name="Yousuf A."/>
            <person name="Soanes D.M."/>
            <person name="Paszkiewicz K.H."/>
            <person name="Williams B.A.P."/>
        </authorList>
    </citation>
    <scope>NUCLEOTIDE SEQUENCE [LARGE SCALE GENOMIC DNA]</scope>
    <source>
        <strain evidence="2">42_110</strain>
    </source>
</reference>
<evidence type="ECO:0000313" key="2">
    <source>
        <dbReference type="Proteomes" id="UP000014978"/>
    </source>
</evidence>
<keyword evidence="2" id="KW-1185">Reference proteome</keyword>
<dbReference type="Proteomes" id="UP000014978">
    <property type="component" value="Unassembled WGS sequence"/>
</dbReference>
<organism evidence="1 2">
    <name type="scientific">Spraguea lophii (strain 42_110)</name>
    <name type="common">Microsporidian parasite</name>
    <dbReference type="NCBI Taxonomy" id="1358809"/>
    <lineage>
        <taxon>Eukaryota</taxon>
        <taxon>Fungi</taxon>
        <taxon>Fungi incertae sedis</taxon>
        <taxon>Microsporidia</taxon>
        <taxon>Spragueidae</taxon>
        <taxon>Spraguea</taxon>
    </lineage>
</organism>
<evidence type="ECO:0000313" key="1">
    <source>
        <dbReference type="EMBL" id="EPR79868.1"/>
    </source>
</evidence>
<dbReference type="AlphaFoldDB" id="S7XVF4"/>
<protein>
    <submittedName>
        <fullName evidence="1">Uncharacterized protein</fullName>
    </submittedName>
</protein>
<dbReference type="VEuPathDB" id="MicrosporidiaDB:SLOPH_522"/>
<proteinExistence type="predicted"/>
<gene>
    <name evidence="1" type="ORF">SLOPH_522</name>
</gene>
<accession>S7XVF4</accession>
<dbReference type="InParanoid" id="S7XVF4"/>
<dbReference type="HOGENOM" id="CLU_1476053_0_0_1"/>
<sequence length="183" mass="21863">MSISEESNIYNGFIVTCDSNNKYKVKKELTIILNNTIENLKESTTDIKNNDDSSNKNIFEEIKKNENIYTAIRRDVNKKSIKIVDIPKVSNIFFIYNLSNVDVYEIYNKIKNYERKNYKIIPLMKIFYGLENLNQNMVSLYSSVKGIYKIEIRKRYNNCKGMDIIYSTKYRIRSRFKITRIYY</sequence>
<dbReference type="EMBL" id="ATCN01000084">
    <property type="protein sequence ID" value="EPR79868.1"/>
    <property type="molecule type" value="Genomic_DNA"/>
</dbReference>